<comment type="subcellular location">
    <subcellularLocation>
        <location evidence="1 6">Cytoplasm</location>
    </subcellularLocation>
</comment>
<dbReference type="FunFam" id="1.10.132.20:FF:000001">
    <property type="entry name" value="Ribosome-recycling factor"/>
    <property type="match status" value="1"/>
</dbReference>
<protein>
    <recommendedName>
        <fullName evidence="6">Ribosome-recycling factor</fullName>
        <shortName evidence="6">RRF</shortName>
    </recommendedName>
    <alternativeName>
        <fullName evidence="6">Ribosome-releasing factor</fullName>
    </alternativeName>
</protein>
<dbReference type="HAMAP" id="MF_00040">
    <property type="entry name" value="RRF"/>
    <property type="match status" value="1"/>
</dbReference>
<dbReference type="PANTHER" id="PTHR20982:SF3">
    <property type="entry name" value="MITOCHONDRIAL RIBOSOME RECYCLING FACTOR PSEUDO 1"/>
    <property type="match status" value="1"/>
</dbReference>
<comment type="similarity">
    <text evidence="2 6">Belongs to the RRF family.</text>
</comment>
<dbReference type="Gene3D" id="1.10.132.20">
    <property type="entry name" value="Ribosome-recycling factor"/>
    <property type="match status" value="1"/>
</dbReference>
<dbReference type="Gene3D" id="3.30.1360.40">
    <property type="match status" value="1"/>
</dbReference>
<reference evidence="9 10" key="1">
    <citation type="journal article" date="2019" name="ISME J.">
        <title>Deianiraea, an extracellular bacterium associated with the ciliate Paramecium, suggests an alternative scenario for the evolution of Rickettsiales.</title>
        <authorList>
            <person name="Castelli M."/>
            <person name="Sabaneyeva E."/>
            <person name="Lanzoni O."/>
            <person name="Lebedeva N."/>
            <person name="Floriano A.M."/>
            <person name="Gaiarsa S."/>
            <person name="Benken K."/>
            <person name="Modeo L."/>
            <person name="Bandi C."/>
            <person name="Potekhin A."/>
            <person name="Sassera D."/>
            <person name="Petroni G."/>
        </authorList>
    </citation>
    <scope>NUCLEOTIDE SEQUENCE [LARGE SCALE GENOMIC DNA]</scope>
    <source>
        <strain evidence="9">CyL4-1</strain>
    </source>
</reference>
<dbReference type="NCBIfam" id="TIGR00496">
    <property type="entry name" value="frr"/>
    <property type="match status" value="1"/>
</dbReference>
<dbReference type="InterPro" id="IPR036191">
    <property type="entry name" value="RRF_sf"/>
</dbReference>
<gene>
    <name evidence="6" type="primary">frr</name>
    <name evidence="9" type="ORF">Deia_00266</name>
</gene>
<dbReference type="Pfam" id="PF01765">
    <property type="entry name" value="RRF"/>
    <property type="match status" value="1"/>
</dbReference>
<evidence type="ECO:0000256" key="7">
    <source>
        <dbReference type="SAM" id="MobiDB-lite"/>
    </source>
</evidence>
<dbReference type="FunFam" id="3.30.1360.40:FF:000001">
    <property type="entry name" value="Ribosome-recycling factor"/>
    <property type="match status" value="1"/>
</dbReference>
<keyword evidence="10" id="KW-1185">Reference proteome</keyword>
<dbReference type="EMBL" id="CP029077">
    <property type="protein sequence ID" value="QED23073.1"/>
    <property type="molecule type" value="Genomic_DNA"/>
</dbReference>
<evidence type="ECO:0000256" key="3">
    <source>
        <dbReference type="ARBA" id="ARBA00022490"/>
    </source>
</evidence>
<evidence type="ECO:0000313" key="10">
    <source>
        <dbReference type="Proteomes" id="UP000321934"/>
    </source>
</evidence>
<evidence type="ECO:0000259" key="8">
    <source>
        <dbReference type="Pfam" id="PF01765"/>
    </source>
</evidence>
<name>A0A5B8XCP7_9RICK</name>
<dbReference type="InterPro" id="IPR002661">
    <property type="entry name" value="Ribosome_recyc_fac"/>
</dbReference>
<evidence type="ECO:0000256" key="6">
    <source>
        <dbReference type="HAMAP-Rule" id="MF_00040"/>
    </source>
</evidence>
<evidence type="ECO:0000313" key="9">
    <source>
        <dbReference type="EMBL" id="QED23073.1"/>
    </source>
</evidence>
<keyword evidence="3 6" id="KW-0963">Cytoplasm</keyword>
<feature type="region of interest" description="Disordered" evidence="7">
    <location>
        <begin position="136"/>
        <end position="155"/>
    </location>
</feature>
<feature type="domain" description="Ribosome recycling factor" evidence="8">
    <location>
        <begin position="20"/>
        <end position="183"/>
    </location>
</feature>
<dbReference type="GO" id="GO:0006415">
    <property type="term" value="P:translational termination"/>
    <property type="evidence" value="ECO:0007669"/>
    <property type="project" value="UniProtKB-UniRule"/>
</dbReference>
<keyword evidence="4 6" id="KW-0648">Protein biosynthesis</keyword>
<dbReference type="AlphaFoldDB" id="A0A5B8XCP7"/>
<dbReference type="OrthoDB" id="9804006at2"/>
<dbReference type="InterPro" id="IPR023584">
    <property type="entry name" value="Ribosome_recyc_fac_dom"/>
</dbReference>
<dbReference type="CDD" id="cd00520">
    <property type="entry name" value="RRF"/>
    <property type="match status" value="1"/>
</dbReference>
<proteinExistence type="inferred from homology"/>
<dbReference type="SUPFAM" id="SSF55194">
    <property type="entry name" value="Ribosome recycling factor, RRF"/>
    <property type="match status" value="1"/>
</dbReference>
<dbReference type="GO" id="GO:0043023">
    <property type="term" value="F:ribosomal large subunit binding"/>
    <property type="evidence" value="ECO:0007669"/>
    <property type="project" value="TreeGrafter"/>
</dbReference>
<accession>A0A5B8XCP7</accession>
<evidence type="ECO:0000256" key="5">
    <source>
        <dbReference type="ARBA" id="ARBA00025050"/>
    </source>
</evidence>
<dbReference type="RefSeq" id="WP_146820371.1">
    <property type="nucleotide sequence ID" value="NZ_CP029077.1"/>
</dbReference>
<dbReference type="Proteomes" id="UP000321934">
    <property type="component" value="Chromosome"/>
</dbReference>
<dbReference type="PANTHER" id="PTHR20982">
    <property type="entry name" value="RIBOSOME RECYCLING FACTOR"/>
    <property type="match status" value="1"/>
</dbReference>
<organism evidence="9 10">
    <name type="scientific">Candidatus Deianiraea vastatrix</name>
    <dbReference type="NCBI Taxonomy" id="2163644"/>
    <lineage>
        <taxon>Bacteria</taxon>
        <taxon>Pseudomonadati</taxon>
        <taxon>Pseudomonadota</taxon>
        <taxon>Alphaproteobacteria</taxon>
        <taxon>Rickettsiales</taxon>
        <taxon>Candidatus Deianiraeaceae</taxon>
        <taxon>Candidatus Deianiraea</taxon>
    </lineage>
</organism>
<dbReference type="GO" id="GO:0005737">
    <property type="term" value="C:cytoplasm"/>
    <property type="evidence" value="ECO:0007669"/>
    <property type="project" value="UniProtKB-SubCell"/>
</dbReference>
<comment type="function">
    <text evidence="5 6">Responsible for the release of ribosomes from messenger RNA at the termination of protein biosynthesis. May increase the efficiency of translation by recycling ribosomes from one round of translation to another.</text>
</comment>
<sequence length="185" mass="21220">MYNFNKKEVENRMQKALDAFENHLGSVRSGRASPAFLESVLVEIYGQKMRLKEVASISVVDNFTLSVKPFDSSSASVINKEIQDAGLGVNPILESGIIRVPLPKMTEDRRKEMVKICEKYAEDSKIAIRNIRRDENDKTKKAEKDKEISKDEMERNEADVQKITDMFIKKIEDSLDRKSKEILHI</sequence>
<evidence type="ECO:0000256" key="4">
    <source>
        <dbReference type="ARBA" id="ARBA00022917"/>
    </source>
</evidence>
<evidence type="ECO:0000256" key="2">
    <source>
        <dbReference type="ARBA" id="ARBA00005912"/>
    </source>
</evidence>
<evidence type="ECO:0000256" key="1">
    <source>
        <dbReference type="ARBA" id="ARBA00004496"/>
    </source>
</evidence>